<dbReference type="InterPro" id="IPR002509">
    <property type="entry name" value="NODB_dom"/>
</dbReference>
<evidence type="ECO:0000259" key="1">
    <source>
        <dbReference type="PROSITE" id="PS51677"/>
    </source>
</evidence>
<organism evidence="2 3">
    <name type="scientific">Sulfobacillus thermotolerans</name>
    <dbReference type="NCBI Taxonomy" id="338644"/>
    <lineage>
        <taxon>Bacteria</taxon>
        <taxon>Bacillati</taxon>
        <taxon>Bacillota</taxon>
        <taxon>Clostridia</taxon>
        <taxon>Eubacteriales</taxon>
        <taxon>Clostridiales Family XVII. Incertae Sedis</taxon>
        <taxon>Sulfobacillus</taxon>
    </lineage>
</organism>
<proteinExistence type="predicted"/>
<dbReference type="Gene3D" id="3.20.20.370">
    <property type="entry name" value="Glycoside hydrolase/deacetylase"/>
    <property type="match status" value="1"/>
</dbReference>
<dbReference type="InterPro" id="IPR011330">
    <property type="entry name" value="Glyco_hydro/deAcase_b/a-brl"/>
</dbReference>
<dbReference type="CDD" id="cd10917">
    <property type="entry name" value="CE4_NodB_like_6s_7s"/>
    <property type="match status" value="1"/>
</dbReference>
<dbReference type="SUPFAM" id="SSF88713">
    <property type="entry name" value="Glycoside hydrolase/deacetylase"/>
    <property type="match status" value="1"/>
</dbReference>
<dbReference type="EMBL" id="CP019454">
    <property type="protein sequence ID" value="AUW95561.1"/>
    <property type="molecule type" value="Genomic_DNA"/>
</dbReference>
<dbReference type="Proteomes" id="UP000325292">
    <property type="component" value="Chromosome"/>
</dbReference>
<dbReference type="PANTHER" id="PTHR10587">
    <property type="entry name" value="GLYCOSYL TRANSFERASE-RELATED"/>
    <property type="match status" value="1"/>
</dbReference>
<dbReference type="Pfam" id="PF01522">
    <property type="entry name" value="Polysacc_deac_1"/>
    <property type="match status" value="1"/>
</dbReference>
<name>A0ABM6RVU4_9FIRM</name>
<keyword evidence="3" id="KW-1185">Reference proteome</keyword>
<accession>A0ABM6RVU4</accession>
<evidence type="ECO:0000313" key="3">
    <source>
        <dbReference type="Proteomes" id="UP000325292"/>
    </source>
</evidence>
<dbReference type="PROSITE" id="PS51677">
    <property type="entry name" value="NODB"/>
    <property type="match status" value="1"/>
</dbReference>
<protein>
    <recommendedName>
        <fullName evidence="1">NodB homology domain-containing protein</fullName>
    </recommendedName>
</protein>
<reference evidence="2 3" key="1">
    <citation type="journal article" date="2019" name="Sci. Rep.">
        <title>Sulfobacillus thermotolerans: new insights into resistance and metabolic capacities of acidophilic chemolithotrophs.</title>
        <authorList>
            <person name="Panyushkina A.E."/>
            <person name="Babenko V.V."/>
            <person name="Nikitina A.S."/>
            <person name="Selezneva O.V."/>
            <person name="Tsaplina I.A."/>
            <person name="Letarova M.A."/>
            <person name="Kostryukova E.S."/>
            <person name="Letarov A.V."/>
        </authorList>
    </citation>
    <scope>NUCLEOTIDE SEQUENCE [LARGE SCALE GENOMIC DNA]</scope>
    <source>
        <strain evidence="2 3">Kr1</strain>
    </source>
</reference>
<dbReference type="InterPro" id="IPR050248">
    <property type="entry name" value="Polysacc_deacetylase_ArnD"/>
</dbReference>
<evidence type="ECO:0000313" key="2">
    <source>
        <dbReference type="EMBL" id="AUW95561.1"/>
    </source>
</evidence>
<gene>
    <name evidence="2" type="ORF">BXT84_11645</name>
</gene>
<feature type="domain" description="NodB homology" evidence="1">
    <location>
        <begin position="40"/>
        <end position="222"/>
    </location>
</feature>
<sequence length="234" mass="26128">MAAALMLLIVGLSEWHALHAASARGGTNPAITWYVPTDQKVVALTFDDGPWRSSTPQILRILVQHHALATFFVIGQQVLRDPDIIRQEVKDHMEIGNHTFSHMNLAKHSYAQIVSDLSQANQAIKDVTGHPPTLLRTPYGTYNPTVLRAAQELHLRVIMWSWTEDTRDWANPGVEAIVSRVVSHIQPGDIVLFHDGGSDRSQTIAALPIILKDLTLRGYRFVTVSQLLKQAQMH</sequence>